<feature type="region of interest" description="Disordered" evidence="1">
    <location>
        <begin position="240"/>
        <end position="265"/>
    </location>
</feature>
<sequence length="265" mass="31275">YAQNLHQQQLPQKHHHYQQQQQRHNYQPQQQNQRRNHNYERDQKQQRNQQNLYRQQQQNHQQLDRKDKNRTNNYSNISNQTVHIRNRYVNDRNVLDVNKQLINERVNINEQMNAADKNNNSNNNNNSTKISPVEISKNLNTELENLKINNQSKDYIISSSETPVVENSEISENKKSGAIISKIDEVESEVEKEKEKEKEKDSKPFKSKSAFSSFFKIKRDKPRSVSHNIAESTDEPKLTFKVKRSLSHSSESGGLNSPKDFKSFF</sequence>
<feature type="region of interest" description="Disordered" evidence="1">
    <location>
        <begin position="1"/>
        <end position="79"/>
    </location>
</feature>
<feature type="compositionally biased region" description="Low complexity" evidence="1">
    <location>
        <begin position="1"/>
        <end position="11"/>
    </location>
</feature>
<gene>
    <name evidence="2" type="ORF">C6P40_005059</name>
</gene>
<dbReference type="SUPFAM" id="SSF81995">
    <property type="entry name" value="beta-sandwich domain of Sec23/24"/>
    <property type="match status" value="1"/>
</dbReference>
<dbReference type="AlphaFoldDB" id="A0A9P7BDL5"/>
<dbReference type="EMBL" id="PUHW01000802">
    <property type="protein sequence ID" value="KAG0684756.1"/>
    <property type="molecule type" value="Genomic_DNA"/>
</dbReference>
<feature type="non-terminal residue" evidence="2">
    <location>
        <position position="265"/>
    </location>
</feature>
<feature type="region of interest" description="Disordered" evidence="1">
    <location>
        <begin position="186"/>
        <end position="206"/>
    </location>
</feature>
<keyword evidence="3" id="KW-1185">Reference proteome</keyword>
<evidence type="ECO:0000313" key="3">
    <source>
        <dbReference type="Proteomes" id="UP000697127"/>
    </source>
</evidence>
<comment type="caution">
    <text evidence="2">The sequence shown here is derived from an EMBL/GenBank/DDBJ whole genome shotgun (WGS) entry which is preliminary data.</text>
</comment>
<feature type="compositionally biased region" description="Low complexity" evidence="1">
    <location>
        <begin position="18"/>
        <end position="33"/>
    </location>
</feature>
<protein>
    <submittedName>
        <fullName evidence="2">Uncharacterized protein</fullName>
    </submittedName>
</protein>
<feature type="compositionally biased region" description="Basic and acidic residues" evidence="1">
    <location>
        <begin position="186"/>
        <end position="204"/>
    </location>
</feature>
<evidence type="ECO:0000313" key="2">
    <source>
        <dbReference type="EMBL" id="KAG0684756.1"/>
    </source>
</evidence>
<reference evidence="2" key="1">
    <citation type="submission" date="2020-11" db="EMBL/GenBank/DDBJ databases">
        <title>Kefir isolates.</title>
        <authorList>
            <person name="Marcisauskas S."/>
            <person name="Kim Y."/>
            <person name="Blasche S."/>
        </authorList>
    </citation>
    <scope>NUCLEOTIDE SEQUENCE</scope>
    <source>
        <strain evidence="2">Olga-1</strain>
    </source>
</reference>
<proteinExistence type="predicted"/>
<evidence type="ECO:0000256" key="1">
    <source>
        <dbReference type="SAM" id="MobiDB-lite"/>
    </source>
</evidence>
<feature type="non-terminal residue" evidence="2">
    <location>
        <position position="1"/>
    </location>
</feature>
<accession>A0A9P7BDL5</accession>
<name>A0A9P7BDL5_9ASCO</name>
<organism evidence="2 3">
    <name type="scientific">Pichia californica</name>
    <dbReference type="NCBI Taxonomy" id="460514"/>
    <lineage>
        <taxon>Eukaryota</taxon>
        <taxon>Fungi</taxon>
        <taxon>Dikarya</taxon>
        <taxon>Ascomycota</taxon>
        <taxon>Saccharomycotina</taxon>
        <taxon>Pichiomycetes</taxon>
        <taxon>Pichiales</taxon>
        <taxon>Pichiaceae</taxon>
        <taxon>Pichia</taxon>
    </lineage>
</organism>
<dbReference type="Proteomes" id="UP000697127">
    <property type="component" value="Unassembled WGS sequence"/>
</dbReference>
<feature type="compositionally biased region" description="Low complexity" evidence="1">
    <location>
        <begin position="46"/>
        <end position="61"/>
    </location>
</feature>